<evidence type="ECO:0000313" key="7">
    <source>
        <dbReference type="EMBL" id="MDT7042754.1"/>
    </source>
</evidence>
<protein>
    <submittedName>
        <fullName evidence="7">Cytochrome c</fullName>
    </submittedName>
</protein>
<evidence type="ECO:0000256" key="4">
    <source>
        <dbReference type="PROSITE-ProRule" id="PRU00433"/>
    </source>
</evidence>
<accession>A0ABU3K8M4</accession>
<evidence type="ECO:0000256" key="1">
    <source>
        <dbReference type="ARBA" id="ARBA00022617"/>
    </source>
</evidence>
<dbReference type="RefSeq" id="WP_313833206.1">
    <property type="nucleotide sequence ID" value="NZ_JAQOUE010000001.1"/>
</dbReference>
<evidence type="ECO:0000313" key="8">
    <source>
        <dbReference type="Proteomes" id="UP001250932"/>
    </source>
</evidence>
<evidence type="ECO:0000256" key="5">
    <source>
        <dbReference type="SAM" id="SignalP"/>
    </source>
</evidence>
<dbReference type="EMBL" id="JAQOUE010000001">
    <property type="protein sequence ID" value="MDT7042754.1"/>
    <property type="molecule type" value="Genomic_DNA"/>
</dbReference>
<keyword evidence="2 4" id="KW-0479">Metal-binding</keyword>
<dbReference type="Proteomes" id="UP001250932">
    <property type="component" value="Unassembled WGS sequence"/>
</dbReference>
<sequence>MKQKIRFIGALCFLLLWSLGMAPMPAEVEEFGKSVYEQYCLQCHGPKGQGDGPEAKNLVIKPANFHAPDSRMKSDGELLSKVVWGGVYSPMHGWGTRISRQEIHSVIRYIRLLAPHERNAN</sequence>
<feature type="chain" id="PRO_5046629277" evidence="5">
    <location>
        <begin position="23"/>
        <end position="121"/>
    </location>
</feature>
<dbReference type="Pfam" id="PF13442">
    <property type="entry name" value="Cytochrome_CBB3"/>
    <property type="match status" value="1"/>
</dbReference>
<evidence type="ECO:0000259" key="6">
    <source>
        <dbReference type="PROSITE" id="PS51007"/>
    </source>
</evidence>
<dbReference type="SUPFAM" id="SSF46626">
    <property type="entry name" value="Cytochrome c"/>
    <property type="match status" value="1"/>
</dbReference>
<dbReference type="Gene3D" id="1.10.760.10">
    <property type="entry name" value="Cytochrome c-like domain"/>
    <property type="match status" value="1"/>
</dbReference>
<gene>
    <name evidence="7" type="ORF">PPG34_10360</name>
</gene>
<evidence type="ECO:0000256" key="3">
    <source>
        <dbReference type="ARBA" id="ARBA00023004"/>
    </source>
</evidence>
<keyword evidence="3 4" id="KW-0408">Iron</keyword>
<dbReference type="InterPro" id="IPR009056">
    <property type="entry name" value="Cyt_c-like_dom"/>
</dbReference>
<keyword evidence="8" id="KW-1185">Reference proteome</keyword>
<feature type="signal peptide" evidence="5">
    <location>
        <begin position="1"/>
        <end position="22"/>
    </location>
</feature>
<organism evidence="7 8">
    <name type="scientific">Candidatus Nitronereus thalassa</name>
    <dbReference type="NCBI Taxonomy" id="3020898"/>
    <lineage>
        <taxon>Bacteria</taxon>
        <taxon>Pseudomonadati</taxon>
        <taxon>Nitrospirota</taxon>
        <taxon>Nitrospiria</taxon>
        <taxon>Nitrospirales</taxon>
        <taxon>Nitrospiraceae</taxon>
        <taxon>Candidatus Nitronereus</taxon>
    </lineage>
</organism>
<name>A0ABU3K8M4_9BACT</name>
<reference evidence="7 8" key="1">
    <citation type="journal article" date="2023" name="ISME J.">
        <title>Cultivation and genomic characterization of novel and ubiquitous marine nitrite-oxidizing bacteria from the Nitrospirales.</title>
        <authorList>
            <person name="Mueller A.J."/>
            <person name="Daebeler A."/>
            <person name="Herbold C.W."/>
            <person name="Kirkegaard R.H."/>
            <person name="Daims H."/>
        </authorList>
    </citation>
    <scope>NUCLEOTIDE SEQUENCE [LARGE SCALE GENOMIC DNA]</scope>
    <source>
        <strain evidence="7 8">EB</strain>
    </source>
</reference>
<comment type="caution">
    <text evidence="7">The sequence shown here is derived from an EMBL/GenBank/DDBJ whole genome shotgun (WGS) entry which is preliminary data.</text>
</comment>
<feature type="domain" description="Cytochrome c" evidence="6">
    <location>
        <begin position="27"/>
        <end position="114"/>
    </location>
</feature>
<keyword evidence="5" id="KW-0732">Signal</keyword>
<dbReference type="PROSITE" id="PS51007">
    <property type="entry name" value="CYTC"/>
    <property type="match status" value="1"/>
</dbReference>
<dbReference type="InterPro" id="IPR036909">
    <property type="entry name" value="Cyt_c-like_dom_sf"/>
</dbReference>
<evidence type="ECO:0000256" key="2">
    <source>
        <dbReference type="ARBA" id="ARBA00022723"/>
    </source>
</evidence>
<keyword evidence="1 4" id="KW-0349">Heme</keyword>
<proteinExistence type="predicted"/>